<reference evidence="8 9" key="1">
    <citation type="journal article" date="2019" name="Antonie Van Leeuwenhoek">
        <title>Description of 'Ca. Methylobacter oryzae' KRF1, a novel species from the environmentally important Methylobacter clade 2.</title>
        <authorList>
            <person name="Khatri K."/>
            <person name="Mohite J.A."/>
            <person name="Pandit P.S."/>
            <person name="Bahulikar R."/>
            <person name="Rahalkar M.C."/>
        </authorList>
    </citation>
    <scope>NUCLEOTIDE SEQUENCE [LARGE SCALE GENOMIC DNA]</scope>
    <source>
        <strain evidence="8 9">KRF1</strain>
    </source>
</reference>
<feature type="domain" description="Fe2OG dioxygenase" evidence="7">
    <location>
        <begin position="163"/>
        <end position="272"/>
    </location>
</feature>
<comment type="caution">
    <text evidence="8">The sequence shown here is derived from an EMBL/GenBank/DDBJ whole genome shotgun (WGS) entry which is preliminary data.</text>
</comment>
<evidence type="ECO:0000256" key="5">
    <source>
        <dbReference type="ARBA" id="ARBA00023002"/>
    </source>
</evidence>
<evidence type="ECO:0000256" key="2">
    <source>
        <dbReference type="ARBA" id="ARBA00022723"/>
    </source>
</evidence>
<keyword evidence="9" id="KW-1185">Reference proteome</keyword>
<organism evidence="8 9">
    <name type="scientific">Candidatus Methylobacter oryzae</name>
    <dbReference type="NCBI Taxonomy" id="2497749"/>
    <lineage>
        <taxon>Bacteria</taxon>
        <taxon>Pseudomonadati</taxon>
        <taxon>Pseudomonadota</taxon>
        <taxon>Gammaproteobacteria</taxon>
        <taxon>Methylococcales</taxon>
        <taxon>Methylococcaceae</taxon>
        <taxon>Methylobacter</taxon>
    </lineage>
</organism>
<dbReference type="EMBL" id="RYFG02000061">
    <property type="protein sequence ID" value="TRW98993.1"/>
    <property type="molecule type" value="Genomic_DNA"/>
</dbReference>
<dbReference type="PROSITE" id="PS51471">
    <property type="entry name" value="FE2OG_OXY"/>
    <property type="match status" value="1"/>
</dbReference>
<evidence type="ECO:0000313" key="9">
    <source>
        <dbReference type="Proteomes" id="UP000733744"/>
    </source>
</evidence>
<dbReference type="InterPro" id="IPR006620">
    <property type="entry name" value="Pro_4_hyd_alph"/>
</dbReference>
<dbReference type="InterPro" id="IPR044862">
    <property type="entry name" value="Pro_4_hyd_alph_FE2OG_OXY"/>
</dbReference>
<comment type="cofactor">
    <cofactor evidence="1">
        <name>L-ascorbate</name>
        <dbReference type="ChEBI" id="CHEBI:38290"/>
    </cofactor>
</comment>
<dbReference type="Gene3D" id="2.60.120.620">
    <property type="entry name" value="q2cbj1_9rhob like domain"/>
    <property type="match status" value="1"/>
</dbReference>
<sequence length="276" mass="30900">MNTQLNTMGPEWFEWIKHNIQRGCTHESIIDTLQKTWSRVESLNAFNDVLNSLSKVDFKRPLIDTATNFVQLPDCRPQILFTLSNPYIVLIDNVLSISECDAIVLLAKQKGLNGSTVVDYDSGASVVHDARTSSGTSFERSENQFITALETRLSTLSNWPLEKAEPIQVLQYRDGQQYKPHHDYFDVTKPGSASHLIRGGQRVGTFVVYLTDVEQGGSTIFPNLGVEVRPRKGAAVFFSDVDEQGKPNPETLHGGAPVITGTKIVATYWQRERQFV</sequence>
<dbReference type="InterPro" id="IPR045054">
    <property type="entry name" value="P4HA-like"/>
</dbReference>
<gene>
    <name evidence="8" type="ORF">EKO24_006855</name>
</gene>
<keyword evidence="5" id="KW-0560">Oxidoreductase</keyword>
<evidence type="ECO:0000313" key="8">
    <source>
        <dbReference type="EMBL" id="TRW98993.1"/>
    </source>
</evidence>
<dbReference type="RefSeq" id="WP_127027399.1">
    <property type="nucleotide sequence ID" value="NZ_RYFG02000061.1"/>
</dbReference>
<accession>A0ABY3CGD8</accession>
<keyword evidence="3" id="KW-0847">Vitamin C</keyword>
<evidence type="ECO:0000259" key="7">
    <source>
        <dbReference type="PROSITE" id="PS51471"/>
    </source>
</evidence>
<dbReference type="Proteomes" id="UP000733744">
    <property type="component" value="Unassembled WGS sequence"/>
</dbReference>
<evidence type="ECO:0000256" key="4">
    <source>
        <dbReference type="ARBA" id="ARBA00022964"/>
    </source>
</evidence>
<dbReference type="Pfam" id="PF13640">
    <property type="entry name" value="2OG-FeII_Oxy_3"/>
    <property type="match status" value="1"/>
</dbReference>
<dbReference type="PANTHER" id="PTHR10869">
    <property type="entry name" value="PROLYL 4-HYDROXYLASE ALPHA SUBUNIT"/>
    <property type="match status" value="1"/>
</dbReference>
<evidence type="ECO:0000256" key="1">
    <source>
        <dbReference type="ARBA" id="ARBA00001961"/>
    </source>
</evidence>
<keyword evidence="4" id="KW-0223">Dioxygenase</keyword>
<evidence type="ECO:0000256" key="6">
    <source>
        <dbReference type="ARBA" id="ARBA00023004"/>
    </source>
</evidence>
<keyword evidence="6" id="KW-0408">Iron</keyword>
<name>A0ABY3CGD8_9GAMM</name>
<protein>
    <recommendedName>
        <fullName evidence="7">Fe2OG dioxygenase domain-containing protein</fullName>
    </recommendedName>
</protein>
<keyword evidence="2" id="KW-0479">Metal-binding</keyword>
<evidence type="ECO:0000256" key="3">
    <source>
        <dbReference type="ARBA" id="ARBA00022896"/>
    </source>
</evidence>
<dbReference type="PANTHER" id="PTHR10869:SF246">
    <property type="entry name" value="TRANSMEMBRANE PROLYL 4-HYDROXYLASE"/>
    <property type="match status" value="1"/>
</dbReference>
<proteinExistence type="predicted"/>
<dbReference type="SMART" id="SM00702">
    <property type="entry name" value="P4Hc"/>
    <property type="match status" value="1"/>
</dbReference>
<dbReference type="InterPro" id="IPR005123">
    <property type="entry name" value="Oxoglu/Fe-dep_dioxygenase_dom"/>
</dbReference>